<accession>A0A4C1Z0E1</accession>
<proteinExistence type="predicted"/>
<evidence type="ECO:0000313" key="2">
    <source>
        <dbReference type="Proteomes" id="UP000299102"/>
    </source>
</evidence>
<evidence type="ECO:0000313" key="1">
    <source>
        <dbReference type="EMBL" id="GBP80524.1"/>
    </source>
</evidence>
<gene>
    <name evidence="1" type="ORF">EVAR_63274_1</name>
</gene>
<keyword evidence="2" id="KW-1185">Reference proteome</keyword>
<organism evidence="1 2">
    <name type="scientific">Eumeta variegata</name>
    <name type="common">Bagworm moth</name>
    <name type="synonym">Eumeta japonica</name>
    <dbReference type="NCBI Taxonomy" id="151549"/>
    <lineage>
        <taxon>Eukaryota</taxon>
        <taxon>Metazoa</taxon>
        <taxon>Ecdysozoa</taxon>
        <taxon>Arthropoda</taxon>
        <taxon>Hexapoda</taxon>
        <taxon>Insecta</taxon>
        <taxon>Pterygota</taxon>
        <taxon>Neoptera</taxon>
        <taxon>Endopterygota</taxon>
        <taxon>Lepidoptera</taxon>
        <taxon>Glossata</taxon>
        <taxon>Ditrysia</taxon>
        <taxon>Tineoidea</taxon>
        <taxon>Psychidae</taxon>
        <taxon>Oiketicinae</taxon>
        <taxon>Eumeta</taxon>
    </lineage>
</organism>
<dbReference type="Proteomes" id="UP000299102">
    <property type="component" value="Unassembled WGS sequence"/>
</dbReference>
<name>A0A4C1Z0E1_EUMVA</name>
<dbReference type="PANTHER" id="PTHR19446">
    <property type="entry name" value="REVERSE TRANSCRIPTASES"/>
    <property type="match status" value="1"/>
</dbReference>
<sequence>MSVLATPCENGYYGSRTNKSWHLIKKARKNSEKSCTHVSRDDDGHLLNEEKNYFESVFASEDTFADDDVTAAECMIDGGNESEITMDEIKKVLKLMEVGKAAGYDRVSSEMLRGDGGIVASLLYQLFNKCWESRKALQSLYRGSSAYVRINGTYADWFDDRRSVRQGCIASSLLFNLFMNIYSYNLKEYECGLRMDELSVKCLLYADVLRATGDSKMNDSVKKRGMKVNVGTTKVMVFERGESTSECNILIKGWAEVCIDLGRIATHPDLSISESGYIMIDFISTGFHQEDSVRRIPVSIPSDEPPHSS</sequence>
<dbReference type="AlphaFoldDB" id="A0A4C1Z0E1"/>
<dbReference type="OrthoDB" id="425681at2759"/>
<comment type="caution">
    <text evidence="1">The sequence shown here is derived from an EMBL/GenBank/DDBJ whole genome shotgun (WGS) entry which is preliminary data.</text>
</comment>
<dbReference type="EMBL" id="BGZK01001466">
    <property type="protein sequence ID" value="GBP80524.1"/>
    <property type="molecule type" value="Genomic_DNA"/>
</dbReference>
<reference evidence="1 2" key="1">
    <citation type="journal article" date="2019" name="Commun. Biol.">
        <title>The bagworm genome reveals a unique fibroin gene that provides high tensile strength.</title>
        <authorList>
            <person name="Kono N."/>
            <person name="Nakamura H."/>
            <person name="Ohtoshi R."/>
            <person name="Tomita M."/>
            <person name="Numata K."/>
            <person name="Arakawa K."/>
        </authorList>
    </citation>
    <scope>NUCLEOTIDE SEQUENCE [LARGE SCALE GENOMIC DNA]</scope>
</reference>
<protein>
    <submittedName>
        <fullName evidence="1">Uncharacterized protein</fullName>
    </submittedName>
</protein>